<evidence type="ECO:0000256" key="8">
    <source>
        <dbReference type="ARBA" id="ARBA00023163"/>
    </source>
</evidence>
<keyword evidence="8 9" id="KW-0804">Transcription</keyword>
<dbReference type="InterPro" id="IPR023949">
    <property type="entry name" value="Helicase_RapA"/>
</dbReference>
<dbReference type="GO" id="GO:0005524">
    <property type="term" value="F:ATP binding"/>
    <property type="evidence" value="ECO:0007669"/>
    <property type="project" value="UniProtKB-UniRule"/>
</dbReference>
<evidence type="ECO:0000259" key="10">
    <source>
        <dbReference type="PROSITE" id="PS51192"/>
    </source>
</evidence>
<dbReference type="eggNOG" id="COG0553">
    <property type="taxonomic scope" value="Bacteria"/>
</dbReference>
<dbReference type="InterPro" id="IPR001650">
    <property type="entry name" value="Helicase_C-like"/>
</dbReference>
<dbReference type="CDD" id="cd18011">
    <property type="entry name" value="DEXDc_RapA"/>
    <property type="match status" value="1"/>
</dbReference>
<dbReference type="Proteomes" id="UP000004931">
    <property type="component" value="Unassembled WGS sequence"/>
</dbReference>
<comment type="similarity">
    <text evidence="9">Belongs to the SNF2/RAD54 helicase family. RapA subfamily.</text>
</comment>
<sequence length="975" mass="109970">MHQVTFVPGQRWVSNTESELGLGIVLEVIGRRVEISFPAAAERRTYAVDNAPLSRVQYDVGQKIQDEGGQEFVIDEVLDNNGCLIYSGRDESEESVVIPEMELNSFIQFNKPQDRLFAGQIDKNRAFELRYNSLEQIRHQQQSPVRGLLGARVQLLPHQLYIAQEAANRYAPRVLLADEVGLGKTIEAGLILHQQLITGRAKRVLIVVPDSLLHQWLVEMLRRFNLFFTILDEDRCQGLEEHGEAADALWEDDGQDVEGSEYNPFESAQLVLCTLSFLTDNPKRHGQAVAAEWDLLIVDEAHHLEWSEENVSPAYSCVEYLARRSRGLLLLTATPEQLGVASHFARLRLLDPDRYFDLTSFIDEEKNHQPVNALVQQLLSEDAFTELQSTTSALVQLRTYLGDGTADTLESLLDEEHSQEFDDQISSAIGDLLDRHGTGRVLFRNTRSSVAGFPDRKLQGYPLIASSDYLDALSSATVVERLAPELLLGSRWISVDPRVEWLADWLKQYRGEKVLVICARAETALDLEENLRLRKGIHSAVFHEGLSLVARDRAAAYFADDEDGAQVLICSEIGSEGRNFQFSHHLVLFDLPLNADLLEQRIGRLDRIGQRHTVEIHVPYYQDSAQAVLLDWYHHGINAFERTCPAGLVLYNQFKEQLHYCLLNSEDRVALGQLLTETRQRTDETLAALQQGRDRLLELNSCNHEKADEIVVAMVEEERRQELSAYMEQVFDQFGVDQEHHSAGSVILKPSDHMVNHSFPGLTEDALTVTFSREVALSREDIQFLSWEHPMVSGAMDMVLSSDFGNTAFCTLKLPPLKAGTLLVEAIFVVQCTAPAELQLERYLPLTTVRIVIDSNDTNFSKIITTAHIEKLGQKVPKRSAQDLIRHTRQQITQMITQSEGLAQAQVNAIVEDAVNRMQEEQGSELERLVALSAVNPNIRQQEIDYLTLSIANMNSYLQDARIKLDAVRVALVTD</sequence>
<dbReference type="InterPro" id="IPR038718">
    <property type="entry name" value="SNF2-like_sf"/>
</dbReference>
<feature type="domain" description="Helicase ATP-binding" evidence="10">
    <location>
        <begin position="165"/>
        <end position="353"/>
    </location>
</feature>
<evidence type="ECO:0000256" key="3">
    <source>
        <dbReference type="ARBA" id="ARBA00022806"/>
    </source>
</evidence>
<dbReference type="InterPro" id="IPR014001">
    <property type="entry name" value="Helicase_ATP-bd"/>
</dbReference>
<keyword evidence="2 9" id="KW-0378">Hydrolase</keyword>
<keyword evidence="5 9" id="KW-0805">Transcription regulation</keyword>
<dbReference type="GO" id="GO:0016817">
    <property type="term" value="F:hydrolase activity, acting on acid anhydrides"/>
    <property type="evidence" value="ECO:0007669"/>
    <property type="project" value="InterPro"/>
</dbReference>
<dbReference type="InterPro" id="IPR057342">
    <property type="entry name" value="DEXDc_RapA"/>
</dbReference>
<dbReference type="Gene3D" id="3.40.50.10810">
    <property type="entry name" value="Tandem AAA-ATPase domain"/>
    <property type="match status" value="1"/>
</dbReference>
<evidence type="ECO:0000313" key="13">
    <source>
        <dbReference type="Proteomes" id="UP000004931"/>
    </source>
</evidence>
<keyword evidence="13" id="KW-1185">Reference proteome</keyword>
<feature type="short sequence motif" description="DEAH box" evidence="9">
    <location>
        <begin position="299"/>
        <end position="302"/>
    </location>
</feature>
<evidence type="ECO:0000256" key="7">
    <source>
        <dbReference type="ARBA" id="ARBA00023159"/>
    </source>
</evidence>
<dbReference type="Gene3D" id="3.30.360.80">
    <property type="match status" value="1"/>
</dbReference>
<dbReference type="InterPro" id="IPR049730">
    <property type="entry name" value="SNF2/RAD54-like_C"/>
</dbReference>
<keyword evidence="1 9" id="KW-0547">Nucleotide-binding</keyword>
<feature type="binding site" evidence="9">
    <location>
        <begin position="178"/>
        <end position="185"/>
    </location>
    <ligand>
        <name>ATP</name>
        <dbReference type="ChEBI" id="CHEBI:30616"/>
    </ligand>
</feature>
<accession>A0YE00</accession>
<comment type="caution">
    <text evidence="12">The sequence shown here is derived from an EMBL/GenBank/DDBJ whole genome shotgun (WGS) entry which is preliminary data.</text>
</comment>
<dbReference type="NCBIfam" id="NF003426">
    <property type="entry name" value="PRK04914.1"/>
    <property type="match status" value="1"/>
</dbReference>
<dbReference type="SUPFAM" id="SSF52540">
    <property type="entry name" value="P-loop containing nucleoside triphosphate hydrolases"/>
    <property type="match status" value="2"/>
</dbReference>
<dbReference type="GO" id="GO:0006355">
    <property type="term" value="P:regulation of DNA-templated transcription"/>
    <property type="evidence" value="ECO:0007669"/>
    <property type="project" value="UniProtKB-UniRule"/>
</dbReference>
<dbReference type="InterPro" id="IPR022737">
    <property type="entry name" value="RapA_C"/>
</dbReference>
<dbReference type="HAMAP" id="MF_01821">
    <property type="entry name" value="Helicase_RapA"/>
    <property type="match status" value="1"/>
</dbReference>
<dbReference type="Gene3D" id="2.30.30.930">
    <property type="match status" value="1"/>
</dbReference>
<dbReference type="Pfam" id="PF00176">
    <property type="entry name" value="SNF2-rel_dom"/>
    <property type="match status" value="1"/>
</dbReference>
<reference evidence="12 13" key="1">
    <citation type="journal article" date="2010" name="J. Bacteriol.">
        <title>Genome sequence of the oligotrophic marine Gammaproteobacterium HTCC2143, isolated from the Oregon Coast.</title>
        <authorList>
            <person name="Oh H.M."/>
            <person name="Kang I."/>
            <person name="Ferriera S."/>
            <person name="Giovannoni S.J."/>
            <person name="Cho J.C."/>
        </authorList>
    </citation>
    <scope>NUCLEOTIDE SEQUENCE [LARGE SCALE GENOMIC DNA]</scope>
    <source>
        <strain evidence="12 13">HTCC2143</strain>
    </source>
</reference>
<keyword evidence="6 9" id="KW-0238">DNA-binding</keyword>
<dbReference type="Gene3D" id="6.10.140.1500">
    <property type="match status" value="1"/>
</dbReference>
<dbReference type="EMBL" id="AAVT01000005">
    <property type="protein sequence ID" value="EAW31034.1"/>
    <property type="molecule type" value="Genomic_DNA"/>
</dbReference>
<proteinExistence type="inferred from homology"/>
<dbReference type="EC" id="3.6.4.-" evidence="9"/>
<dbReference type="Gene3D" id="2.30.30.140">
    <property type="match status" value="1"/>
</dbReference>
<dbReference type="PANTHER" id="PTHR45766:SF6">
    <property type="entry name" value="SWI_SNF-RELATED MATRIX-ASSOCIATED ACTIN-DEPENDENT REGULATOR OF CHROMATIN SUBFAMILY A-LIKE PROTEIN 1"/>
    <property type="match status" value="1"/>
</dbReference>
<gene>
    <name evidence="9" type="primary">rapA</name>
    <name evidence="12" type="ORF">GP2143_10567</name>
</gene>
<evidence type="ECO:0000313" key="12">
    <source>
        <dbReference type="EMBL" id="EAW31034.1"/>
    </source>
</evidence>
<keyword evidence="7 9" id="KW-0010">Activator</keyword>
<dbReference type="SMART" id="SM00487">
    <property type="entry name" value="DEXDc"/>
    <property type="match status" value="1"/>
</dbReference>
<feature type="domain" description="Helicase C-terminal" evidence="11">
    <location>
        <begin position="498"/>
        <end position="656"/>
    </location>
</feature>
<dbReference type="GO" id="GO:0003677">
    <property type="term" value="F:DNA binding"/>
    <property type="evidence" value="ECO:0007669"/>
    <property type="project" value="UniProtKB-KW"/>
</dbReference>
<name>A0YE00_9GAMM</name>
<keyword evidence="4 9" id="KW-0067">ATP-binding</keyword>
<evidence type="ECO:0000256" key="4">
    <source>
        <dbReference type="ARBA" id="ARBA00022840"/>
    </source>
</evidence>
<evidence type="ECO:0000256" key="9">
    <source>
        <dbReference type="HAMAP-Rule" id="MF_01821"/>
    </source>
</evidence>
<dbReference type="Gene3D" id="6.10.140.2230">
    <property type="match status" value="1"/>
</dbReference>
<dbReference type="InterPro" id="IPR040766">
    <property type="entry name" value="Tudor_2_RapA"/>
</dbReference>
<dbReference type="CDD" id="cd18793">
    <property type="entry name" value="SF2_C_SNF"/>
    <property type="match status" value="1"/>
</dbReference>
<dbReference type="OrthoDB" id="9814088at2"/>
<evidence type="ECO:0000256" key="6">
    <source>
        <dbReference type="ARBA" id="ARBA00023125"/>
    </source>
</evidence>
<dbReference type="PROSITE" id="PS51194">
    <property type="entry name" value="HELICASE_CTER"/>
    <property type="match status" value="1"/>
</dbReference>
<evidence type="ECO:0000256" key="5">
    <source>
        <dbReference type="ARBA" id="ARBA00023015"/>
    </source>
</evidence>
<organism evidence="12 13">
    <name type="scientific">marine gamma proteobacterium HTCC2143</name>
    <dbReference type="NCBI Taxonomy" id="247633"/>
    <lineage>
        <taxon>Bacteria</taxon>
        <taxon>Pseudomonadati</taxon>
        <taxon>Pseudomonadota</taxon>
        <taxon>Gammaproteobacteria</taxon>
        <taxon>Cellvibrionales</taxon>
        <taxon>Spongiibacteraceae</taxon>
        <taxon>BD1-7 clade</taxon>
    </lineage>
</organism>
<dbReference type="PANTHER" id="PTHR45766">
    <property type="entry name" value="DNA ANNEALING HELICASE AND ENDONUCLEASE ZRANB3 FAMILY MEMBER"/>
    <property type="match status" value="1"/>
</dbReference>
<dbReference type="InterPro" id="IPR000330">
    <property type="entry name" value="SNF2_N"/>
</dbReference>
<dbReference type="InterPro" id="IPR040765">
    <property type="entry name" value="Tudor_1_RapA"/>
</dbReference>
<comment type="function">
    <text evidence="9">Transcription regulator that activates transcription by stimulating RNA polymerase (RNAP) recycling in case of stress conditions such as supercoiled DNA or high salt concentrations. Probably acts by releasing the RNAP, when it is trapped or immobilized on tightly supercoiled DNA. Does not activate transcription on linear DNA. Probably not involved in DNA repair.</text>
</comment>
<evidence type="ECO:0000256" key="2">
    <source>
        <dbReference type="ARBA" id="ARBA00022801"/>
    </source>
</evidence>
<dbReference type="PROSITE" id="PS51192">
    <property type="entry name" value="HELICASE_ATP_BIND_1"/>
    <property type="match status" value="1"/>
</dbReference>
<evidence type="ECO:0000259" key="11">
    <source>
        <dbReference type="PROSITE" id="PS51194"/>
    </source>
</evidence>
<dbReference type="Gene3D" id="3.40.50.300">
    <property type="entry name" value="P-loop containing nucleotide triphosphate hydrolases"/>
    <property type="match status" value="1"/>
</dbReference>
<comment type="subunit">
    <text evidence="9">Interacts with the RNAP. Has a higher affinity for the core RNAP than for the holoenzyme. Its ATPase activity is stimulated by binding to RNAP.</text>
</comment>
<dbReference type="InterPro" id="IPR027417">
    <property type="entry name" value="P-loop_NTPase"/>
</dbReference>
<dbReference type="Pfam" id="PF18339">
    <property type="entry name" value="Tudor_1_RapA"/>
    <property type="match status" value="1"/>
</dbReference>
<dbReference type="Pfam" id="PF12137">
    <property type="entry name" value="RapA_C"/>
    <property type="match status" value="1"/>
</dbReference>
<protein>
    <recommendedName>
        <fullName evidence="9">RNA polymerase-associated protein RapA</fullName>
        <ecNumber evidence="9">3.6.4.-</ecNumber>
    </recommendedName>
    <alternativeName>
        <fullName evidence="9">ATP-dependent helicase HepA</fullName>
    </alternativeName>
</protein>
<dbReference type="GO" id="GO:0004386">
    <property type="term" value="F:helicase activity"/>
    <property type="evidence" value="ECO:0007669"/>
    <property type="project" value="UniProtKB-UniRule"/>
</dbReference>
<keyword evidence="3 9" id="KW-0347">Helicase</keyword>
<dbReference type="Pfam" id="PF18337">
    <property type="entry name" value="Tudor_RapA"/>
    <property type="match status" value="1"/>
</dbReference>
<dbReference type="AlphaFoldDB" id="A0YE00"/>
<dbReference type="Pfam" id="PF00271">
    <property type="entry name" value="Helicase_C"/>
    <property type="match status" value="1"/>
</dbReference>
<dbReference type="STRING" id="247633.GP2143_10567"/>
<dbReference type="SMART" id="SM00490">
    <property type="entry name" value="HELICc"/>
    <property type="match status" value="1"/>
</dbReference>
<evidence type="ECO:0000256" key="1">
    <source>
        <dbReference type="ARBA" id="ARBA00022741"/>
    </source>
</evidence>